<evidence type="ECO:0000256" key="2">
    <source>
        <dbReference type="ARBA" id="ARBA00005278"/>
    </source>
</evidence>
<comment type="subcellular location">
    <subcellularLocation>
        <location evidence="4">Cell membrane</location>
    </subcellularLocation>
    <subcellularLocation>
        <location evidence="1">Membrane</location>
        <topology evidence="1">Multi-pass membrane protein</topology>
    </subcellularLocation>
</comment>
<dbReference type="InterPro" id="IPR004995">
    <property type="entry name" value="Spore_Ger"/>
</dbReference>
<keyword evidence="6" id="KW-1133">Transmembrane helix</keyword>
<dbReference type="RefSeq" id="WP_389220760.1">
    <property type="nucleotide sequence ID" value="NZ_JBIACJ010000007.1"/>
</dbReference>
<evidence type="ECO:0000256" key="3">
    <source>
        <dbReference type="ARBA" id="ARBA00023136"/>
    </source>
</evidence>
<feature type="transmembrane region" description="Helical" evidence="6">
    <location>
        <begin position="382"/>
        <end position="401"/>
    </location>
</feature>
<keyword evidence="6" id="KW-0812">Transmembrane</keyword>
<dbReference type="PANTHER" id="PTHR22550:SF5">
    <property type="entry name" value="LEUCINE ZIPPER PROTEIN 4"/>
    <property type="match status" value="1"/>
</dbReference>
<keyword evidence="8" id="KW-1185">Reference proteome</keyword>
<dbReference type="EMBL" id="JBIACJ010000007">
    <property type="protein sequence ID" value="MFE8697486.1"/>
    <property type="molecule type" value="Genomic_DNA"/>
</dbReference>
<evidence type="ECO:0000256" key="1">
    <source>
        <dbReference type="ARBA" id="ARBA00004141"/>
    </source>
</evidence>
<feature type="region of interest" description="Disordered" evidence="5">
    <location>
        <begin position="473"/>
        <end position="496"/>
    </location>
</feature>
<keyword evidence="3 4" id="KW-0472">Membrane</keyword>
<evidence type="ECO:0000313" key="7">
    <source>
        <dbReference type="EMBL" id="MFE8697486.1"/>
    </source>
</evidence>
<protein>
    <submittedName>
        <fullName evidence="7">Spore germination protein</fullName>
    </submittedName>
</protein>
<evidence type="ECO:0000256" key="4">
    <source>
        <dbReference type="PIRNR" id="PIRNR005690"/>
    </source>
</evidence>
<feature type="transmembrane region" description="Helical" evidence="6">
    <location>
        <begin position="413"/>
        <end position="437"/>
    </location>
</feature>
<dbReference type="PIRSF" id="PIRSF005690">
    <property type="entry name" value="GerBA"/>
    <property type="match status" value="1"/>
</dbReference>
<feature type="transmembrane region" description="Helical" evidence="6">
    <location>
        <begin position="286"/>
        <end position="310"/>
    </location>
</feature>
<reference evidence="7 8" key="1">
    <citation type="submission" date="2024-08" db="EMBL/GenBank/DDBJ databases">
        <title>Two novel Cytobacillus novel species.</title>
        <authorList>
            <person name="Liu G."/>
        </authorList>
    </citation>
    <scope>NUCLEOTIDE SEQUENCE [LARGE SCALE GENOMIC DNA]</scope>
    <source>
        <strain evidence="7 8">FJAT-53684</strain>
    </source>
</reference>
<evidence type="ECO:0000313" key="8">
    <source>
        <dbReference type="Proteomes" id="UP001601058"/>
    </source>
</evidence>
<proteinExistence type="inferred from homology"/>
<gene>
    <name evidence="7" type="ORF">ACFYKT_14175</name>
</gene>
<dbReference type="PANTHER" id="PTHR22550">
    <property type="entry name" value="SPORE GERMINATION PROTEIN"/>
    <property type="match status" value="1"/>
</dbReference>
<dbReference type="InterPro" id="IPR050768">
    <property type="entry name" value="UPF0353/GerABKA_families"/>
</dbReference>
<accession>A0ABW6K051</accession>
<name>A0ABW6K051_9BACI</name>
<comment type="caution">
    <text evidence="7">The sequence shown here is derived from an EMBL/GenBank/DDBJ whole genome shotgun (WGS) entry which is preliminary data.</text>
</comment>
<sequence>MRLWRNKKKTVENENEKGLTLQTLLQQLSASNEFTQFTYASRQSSLCIGYYASLIDTEILHRDVLPYLKELDTMTNLPSMLPIEEVVLTSDLLKVQDSLLRGYIFIFDINNLNQVGLAKAGVERTRQVSLPEVEFSVVGPKESFVESLDTNINLVRKRLPLPELVIKELQIGKLSKTRVSVLYIEGIANKENVNTVIQRLSDLKVDQINDSSFITQLIQDNQNSPFPQLIDTERPDRIASILGEGKIAILVDGAPHGLIGPTTFFEFFSAFEDYFLNWTIASFFRLVRFFAVFFSILVTPIYVAVLTYHYELIPKDMLSTLITSRSAIPLPPIMEALVLELTIELLREAGARLPTKVGQTIGIVGGIVIGTASVEAGLTSNVLLIIVALGALASFTTPVYQMGNTIRLIRFPFLLMAHYIGLMGVAISFCFLLIHLLRLSSLGRPFLEPFYPLRFQDLKDSLIRLPFSMQSKRPIQEQTEDTIRYDSTKAKENNDL</sequence>
<dbReference type="Proteomes" id="UP001601058">
    <property type="component" value="Unassembled WGS sequence"/>
</dbReference>
<evidence type="ECO:0000256" key="5">
    <source>
        <dbReference type="SAM" id="MobiDB-lite"/>
    </source>
</evidence>
<dbReference type="Pfam" id="PF03323">
    <property type="entry name" value="GerA"/>
    <property type="match status" value="1"/>
</dbReference>
<organism evidence="7 8">
    <name type="scientific">Cytobacillus mangrovibacter</name>
    <dbReference type="NCBI Taxonomy" id="3299024"/>
    <lineage>
        <taxon>Bacteria</taxon>
        <taxon>Bacillati</taxon>
        <taxon>Bacillota</taxon>
        <taxon>Bacilli</taxon>
        <taxon>Bacillales</taxon>
        <taxon>Bacillaceae</taxon>
        <taxon>Cytobacillus</taxon>
    </lineage>
</organism>
<evidence type="ECO:0000256" key="6">
    <source>
        <dbReference type="SAM" id="Phobius"/>
    </source>
</evidence>
<comment type="similarity">
    <text evidence="2 4">Belongs to the GerABKA family.</text>
</comment>
<feature type="compositionally biased region" description="Basic and acidic residues" evidence="5">
    <location>
        <begin position="481"/>
        <end position="496"/>
    </location>
</feature>